<keyword evidence="2" id="KW-1185">Reference proteome</keyword>
<comment type="caution">
    <text evidence="1">The sequence shown here is derived from an EMBL/GenBank/DDBJ whole genome shotgun (WGS) entry which is preliminary data.</text>
</comment>
<dbReference type="EMBL" id="BGPR01000008">
    <property type="protein sequence ID" value="GBL75672.1"/>
    <property type="molecule type" value="Genomic_DNA"/>
</dbReference>
<proteinExistence type="predicted"/>
<accession>A0A4Y2A766</accession>
<name>A0A4Y2A766_ARAVE</name>
<reference evidence="1 2" key="1">
    <citation type="journal article" date="2019" name="Sci. Rep.">
        <title>Orb-weaving spider Araneus ventricosus genome elucidates the spidroin gene catalogue.</title>
        <authorList>
            <person name="Kono N."/>
            <person name="Nakamura H."/>
            <person name="Ohtoshi R."/>
            <person name="Moran D.A.P."/>
            <person name="Shinohara A."/>
            <person name="Yoshida Y."/>
            <person name="Fujiwara M."/>
            <person name="Mori M."/>
            <person name="Tomita M."/>
            <person name="Arakawa K."/>
        </authorList>
    </citation>
    <scope>NUCLEOTIDE SEQUENCE [LARGE SCALE GENOMIC DNA]</scope>
</reference>
<organism evidence="1 2">
    <name type="scientific">Araneus ventricosus</name>
    <name type="common">Orbweaver spider</name>
    <name type="synonym">Epeira ventricosa</name>
    <dbReference type="NCBI Taxonomy" id="182803"/>
    <lineage>
        <taxon>Eukaryota</taxon>
        <taxon>Metazoa</taxon>
        <taxon>Ecdysozoa</taxon>
        <taxon>Arthropoda</taxon>
        <taxon>Chelicerata</taxon>
        <taxon>Arachnida</taxon>
        <taxon>Araneae</taxon>
        <taxon>Araneomorphae</taxon>
        <taxon>Entelegynae</taxon>
        <taxon>Araneoidea</taxon>
        <taxon>Araneidae</taxon>
        <taxon>Araneus</taxon>
    </lineage>
</organism>
<dbReference type="AlphaFoldDB" id="A0A4Y2A766"/>
<evidence type="ECO:0000313" key="1">
    <source>
        <dbReference type="EMBL" id="GBL75672.1"/>
    </source>
</evidence>
<dbReference type="Proteomes" id="UP000499080">
    <property type="component" value="Unassembled WGS sequence"/>
</dbReference>
<protein>
    <submittedName>
        <fullName evidence="1">Uncharacterized protein</fullName>
    </submittedName>
</protein>
<sequence length="89" mass="10462">MFAKLPRIENVNYDCAEKVGRLHSTVTEAYAHIVQQVIQQWLVTSQDDWLCSLSCFTAYTFFRIRNPQCRYNEFTTDIHERRAAIVSCL</sequence>
<gene>
    <name evidence="1" type="ORF">AVEN_154984_1</name>
</gene>
<evidence type="ECO:0000313" key="2">
    <source>
        <dbReference type="Proteomes" id="UP000499080"/>
    </source>
</evidence>